<name>A0A502I1R3_9PSED</name>
<evidence type="ECO:0000256" key="1">
    <source>
        <dbReference type="SAM" id="MobiDB-lite"/>
    </source>
</evidence>
<dbReference type="SUPFAM" id="SSF52980">
    <property type="entry name" value="Restriction endonuclease-like"/>
    <property type="match status" value="1"/>
</dbReference>
<protein>
    <submittedName>
        <fullName evidence="3">Endonuclease domain-containing protein</fullName>
    </submittedName>
</protein>
<sequence>MPTRPSSNQRQFARHLRANQTDCELLLWQRLRARQIANLKFRRQFPWPPYILDFYCVELKLAIELDGGQHYEAGAKTHDRRRTLYLQQQGIEVVRFSNLEVIERMSEVLEQILKIAANRTSPPHPSPLPEGEGTDRGVSRYTST</sequence>
<keyword evidence="3" id="KW-0255">Endonuclease</keyword>
<dbReference type="RefSeq" id="WP_140681611.1">
    <property type="nucleotide sequence ID" value="NZ_RCZA01000011.1"/>
</dbReference>
<accession>A0A502I1R3</accession>
<evidence type="ECO:0000313" key="4">
    <source>
        <dbReference type="Proteomes" id="UP000320914"/>
    </source>
</evidence>
<keyword evidence="3" id="KW-0540">Nuclease</keyword>
<dbReference type="Gene3D" id="3.40.960.10">
    <property type="entry name" value="VSR Endonuclease"/>
    <property type="match status" value="1"/>
</dbReference>
<proteinExistence type="predicted"/>
<gene>
    <name evidence="3" type="ORF">EAH74_24280</name>
</gene>
<dbReference type="GO" id="GO:0004519">
    <property type="term" value="F:endonuclease activity"/>
    <property type="evidence" value="ECO:0007669"/>
    <property type="project" value="UniProtKB-KW"/>
</dbReference>
<dbReference type="CDD" id="cd01038">
    <property type="entry name" value="Endonuclease_DUF559"/>
    <property type="match status" value="1"/>
</dbReference>
<dbReference type="Pfam" id="PF04480">
    <property type="entry name" value="DUF559"/>
    <property type="match status" value="1"/>
</dbReference>
<feature type="region of interest" description="Disordered" evidence="1">
    <location>
        <begin position="119"/>
        <end position="144"/>
    </location>
</feature>
<reference evidence="3 4" key="1">
    <citation type="journal article" date="2019" name="Environ. Microbiol.">
        <title>Species interactions and distinct microbial communities in high Arctic permafrost affected cryosols are associated with the CH4 and CO2 gas fluxes.</title>
        <authorList>
            <person name="Altshuler I."/>
            <person name="Hamel J."/>
            <person name="Turney S."/>
            <person name="Magnuson E."/>
            <person name="Levesque R."/>
            <person name="Greer C."/>
            <person name="Whyte L.G."/>
        </authorList>
    </citation>
    <scope>NUCLEOTIDE SEQUENCE [LARGE SCALE GENOMIC DNA]</scope>
    <source>
        <strain evidence="3 4">OWC5</strain>
    </source>
</reference>
<dbReference type="AlphaFoldDB" id="A0A502I1R3"/>
<evidence type="ECO:0000313" key="3">
    <source>
        <dbReference type="EMBL" id="TPG79378.1"/>
    </source>
</evidence>
<feature type="domain" description="DUF559" evidence="2">
    <location>
        <begin position="8"/>
        <end position="115"/>
    </location>
</feature>
<dbReference type="PANTHER" id="PTHR38590:SF1">
    <property type="entry name" value="BLL0828 PROTEIN"/>
    <property type="match status" value="1"/>
</dbReference>
<comment type="caution">
    <text evidence="3">The sequence shown here is derived from an EMBL/GenBank/DDBJ whole genome shotgun (WGS) entry which is preliminary data.</text>
</comment>
<dbReference type="InterPro" id="IPR047216">
    <property type="entry name" value="Endonuclease_DUF559_bact"/>
</dbReference>
<dbReference type="EMBL" id="RCZA01000011">
    <property type="protein sequence ID" value="TPG79378.1"/>
    <property type="molecule type" value="Genomic_DNA"/>
</dbReference>
<dbReference type="Proteomes" id="UP000320914">
    <property type="component" value="Unassembled WGS sequence"/>
</dbReference>
<dbReference type="InterPro" id="IPR007569">
    <property type="entry name" value="DUF559"/>
</dbReference>
<organism evidence="3 4">
    <name type="scientific">Pseudomonas mandelii</name>
    <dbReference type="NCBI Taxonomy" id="75612"/>
    <lineage>
        <taxon>Bacteria</taxon>
        <taxon>Pseudomonadati</taxon>
        <taxon>Pseudomonadota</taxon>
        <taxon>Gammaproteobacteria</taxon>
        <taxon>Pseudomonadales</taxon>
        <taxon>Pseudomonadaceae</taxon>
        <taxon>Pseudomonas</taxon>
    </lineage>
</organism>
<dbReference type="InterPro" id="IPR011335">
    <property type="entry name" value="Restrct_endonuc-II-like"/>
</dbReference>
<evidence type="ECO:0000259" key="2">
    <source>
        <dbReference type="Pfam" id="PF04480"/>
    </source>
</evidence>
<dbReference type="PANTHER" id="PTHR38590">
    <property type="entry name" value="BLL0828 PROTEIN"/>
    <property type="match status" value="1"/>
</dbReference>
<keyword evidence="3" id="KW-0378">Hydrolase</keyword>